<dbReference type="Pfam" id="PF02515">
    <property type="entry name" value="CoA_transf_3"/>
    <property type="match status" value="1"/>
</dbReference>
<keyword evidence="3" id="KW-1185">Reference proteome</keyword>
<dbReference type="InterPro" id="IPR050483">
    <property type="entry name" value="CoA-transferase_III_domain"/>
</dbReference>
<dbReference type="GO" id="GO:0008410">
    <property type="term" value="F:CoA-transferase activity"/>
    <property type="evidence" value="ECO:0007669"/>
    <property type="project" value="TreeGrafter"/>
</dbReference>
<accession>A0A9X1CBP2</accession>
<dbReference type="InterPro" id="IPR023606">
    <property type="entry name" value="CoA-Trfase_III_dom_1_sf"/>
</dbReference>
<dbReference type="EMBL" id="JAGGMB010000003">
    <property type="protein sequence ID" value="MBP2077171.1"/>
    <property type="molecule type" value="Genomic_DNA"/>
</dbReference>
<dbReference type="Gene3D" id="3.40.50.10540">
    <property type="entry name" value="Crotonobetainyl-coa:carnitine coa-transferase, domain 1"/>
    <property type="match status" value="1"/>
</dbReference>
<dbReference type="EC" id="2.8.3.22" evidence="2"/>
<dbReference type="RefSeq" id="WP_149473693.1">
    <property type="nucleotide sequence ID" value="NZ_JAGGMB010000003.1"/>
</dbReference>
<evidence type="ECO:0000256" key="1">
    <source>
        <dbReference type="ARBA" id="ARBA00022679"/>
    </source>
</evidence>
<dbReference type="PANTHER" id="PTHR48207">
    <property type="entry name" value="SUCCINATE--HYDROXYMETHYLGLUTARATE COA-TRANSFERASE"/>
    <property type="match status" value="1"/>
</dbReference>
<evidence type="ECO:0000313" key="3">
    <source>
        <dbReference type="Proteomes" id="UP001138793"/>
    </source>
</evidence>
<protein>
    <submittedName>
        <fullName evidence="2">Itaconate CoA-transferase</fullName>
        <ecNumber evidence="2">2.8.3.-</ecNumber>
        <ecNumber evidence="2">2.8.3.22</ecNumber>
    </submittedName>
</protein>
<sequence length="385" mass="42383">MLPLEGITVIALEQAIAAPFATRQLADLGARVIKVERPAVGDFARSYDSTVNGMSSHFVWCNRSKESIELDLKSDEGKEALSRLLEKADVLIQNLAPGALERMGFEPEELLEKYPKLIVCSVSGYGKNGPYEQKKAYDLLVQCEAGLVSITGSEETPSKAGISIADIAAGMYAYTGVLTALLNRTKTGEGTVIEVSMLEALGEWMGYPAYYAAYGGNEPKRSGASHATIYPYGPFHCGDSKTVFIGLQNEREWKHFCELVLKNNALTEDPRFVTNSKRSANKKELKAIIETAFEELTSEQVIERLEKAKIANARLNTMKDFFNHPQLAARKRWEHVETPNGEISALKPPATISGIDTMMNPVPALGEHTNKILEEIGLAQEELRN</sequence>
<keyword evidence="1 2" id="KW-0808">Transferase</keyword>
<dbReference type="AlphaFoldDB" id="A0A9X1CBP2"/>
<comment type="caution">
    <text evidence="2">The sequence shown here is derived from an EMBL/GenBank/DDBJ whole genome shotgun (WGS) entry which is preliminary data.</text>
</comment>
<dbReference type="OrthoDB" id="9797653at2"/>
<dbReference type="Proteomes" id="UP001138793">
    <property type="component" value="Unassembled WGS sequence"/>
</dbReference>
<dbReference type="PANTHER" id="PTHR48207:SF3">
    <property type="entry name" value="SUCCINATE--HYDROXYMETHYLGLUTARATE COA-TRANSFERASE"/>
    <property type="match status" value="1"/>
</dbReference>
<gene>
    <name evidence="2" type="ORF">J2Z64_001402</name>
</gene>
<organism evidence="2 3">
    <name type="scientific">Oceanobacillus polygoni</name>
    <dbReference type="NCBI Taxonomy" id="1235259"/>
    <lineage>
        <taxon>Bacteria</taxon>
        <taxon>Bacillati</taxon>
        <taxon>Bacillota</taxon>
        <taxon>Bacilli</taxon>
        <taxon>Bacillales</taxon>
        <taxon>Bacillaceae</taxon>
        <taxon>Oceanobacillus</taxon>
    </lineage>
</organism>
<proteinExistence type="predicted"/>
<dbReference type="InterPro" id="IPR003673">
    <property type="entry name" value="CoA-Trfase_fam_III"/>
</dbReference>
<dbReference type="Gene3D" id="3.30.1540.10">
    <property type="entry name" value="formyl-coa transferase, domain 3"/>
    <property type="match status" value="1"/>
</dbReference>
<dbReference type="EC" id="2.8.3.-" evidence="2"/>
<name>A0A9X1CBP2_9BACI</name>
<dbReference type="SUPFAM" id="SSF89796">
    <property type="entry name" value="CoA-transferase family III (CaiB/BaiF)"/>
    <property type="match status" value="1"/>
</dbReference>
<reference evidence="2" key="1">
    <citation type="submission" date="2021-03" db="EMBL/GenBank/DDBJ databases">
        <title>Genomic Encyclopedia of Type Strains, Phase IV (KMG-IV): sequencing the most valuable type-strain genomes for metagenomic binning, comparative biology and taxonomic classification.</title>
        <authorList>
            <person name="Goeker M."/>
        </authorList>
    </citation>
    <scope>NUCLEOTIDE SEQUENCE</scope>
    <source>
        <strain evidence="2">DSM 107338</strain>
    </source>
</reference>
<dbReference type="InterPro" id="IPR044855">
    <property type="entry name" value="CoA-Trfase_III_dom3_sf"/>
</dbReference>
<evidence type="ECO:0000313" key="2">
    <source>
        <dbReference type="EMBL" id="MBP2077171.1"/>
    </source>
</evidence>